<dbReference type="Gene3D" id="3.10.450.50">
    <property type="match status" value="1"/>
</dbReference>
<protein>
    <submittedName>
        <fullName evidence="1">SEC-C metal-binding domain-containing protein</fullName>
    </submittedName>
</protein>
<sequence>MLEKLGRNDPCPCGSGRTFQALLPEQRLF</sequence>
<dbReference type="SUPFAM" id="SSF103642">
    <property type="entry name" value="Sec-C motif"/>
    <property type="match status" value="1"/>
</dbReference>
<name>A0ABW7GAP6_9BURK</name>
<evidence type="ECO:0000313" key="2">
    <source>
        <dbReference type="Proteomes" id="UP001606305"/>
    </source>
</evidence>
<dbReference type="RefSeq" id="WP_394490594.1">
    <property type="nucleotide sequence ID" value="NZ_JBIGIA010000017.1"/>
</dbReference>
<dbReference type="InterPro" id="IPR004027">
    <property type="entry name" value="SEC_C_motif"/>
</dbReference>
<gene>
    <name evidence="1" type="ORF">ACG00X_19505</name>
</gene>
<dbReference type="Pfam" id="PF02810">
    <property type="entry name" value="SEC-C"/>
    <property type="match status" value="1"/>
</dbReference>
<dbReference type="Proteomes" id="UP001606305">
    <property type="component" value="Unassembled WGS sequence"/>
</dbReference>
<organism evidence="1 2">
    <name type="scientific">Pelomonas nitida</name>
    <dbReference type="NCBI Taxonomy" id="3299027"/>
    <lineage>
        <taxon>Bacteria</taxon>
        <taxon>Pseudomonadati</taxon>
        <taxon>Pseudomonadota</taxon>
        <taxon>Betaproteobacteria</taxon>
        <taxon>Burkholderiales</taxon>
        <taxon>Sphaerotilaceae</taxon>
        <taxon>Roseateles</taxon>
    </lineage>
</organism>
<dbReference type="EMBL" id="JBIGIA010000017">
    <property type="protein sequence ID" value="MFG6459025.1"/>
    <property type="molecule type" value="Genomic_DNA"/>
</dbReference>
<proteinExistence type="predicted"/>
<comment type="caution">
    <text evidence="1">The sequence shown here is derived from an EMBL/GenBank/DDBJ whole genome shotgun (WGS) entry which is preliminary data.</text>
</comment>
<keyword evidence="2" id="KW-1185">Reference proteome</keyword>
<accession>A0ABW7GAP6</accession>
<evidence type="ECO:0000313" key="1">
    <source>
        <dbReference type="EMBL" id="MFG6459025.1"/>
    </source>
</evidence>
<reference evidence="1 2" key="1">
    <citation type="submission" date="2024-09" db="EMBL/GenBank/DDBJ databases">
        <title>Novel species of the genus Pelomonas and Roseateles isolated from streams.</title>
        <authorList>
            <person name="Lu H."/>
        </authorList>
    </citation>
    <scope>NUCLEOTIDE SEQUENCE [LARGE SCALE GENOMIC DNA]</scope>
    <source>
        <strain evidence="1 2">BYS96W</strain>
    </source>
</reference>